<dbReference type="InterPro" id="IPR015943">
    <property type="entry name" value="WD40/YVTN_repeat-like_dom_sf"/>
</dbReference>
<name>A0A897NI49_9EURY</name>
<protein>
    <submittedName>
        <fullName evidence="1">BNR repeat-containing protein</fullName>
    </submittedName>
</protein>
<evidence type="ECO:0000313" key="2">
    <source>
        <dbReference type="Proteomes" id="UP000663305"/>
    </source>
</evidence>
<accession>A0A897NI49</accession>
<dbReference type="EMBL" id="CP064789">
    <property type="protein sequence ID" value="QSG10643.1"/>
    <property type="molecule type" value="Genomic_DNA"/>
</dbReference>
<sequence length="351" mass="38117">MPTVYAALDDRVLAARGSSGSWRTAVRLRGRNLQALAASPARPERVFVGADGSGLWRGTEKGRAFDRVWLTDAPGSVTAVAVSPHDPDVIWAGTEPSAVYRSRDAGETWCRQSGLTDLPSADEWSFPPRPETHHVRWIEPDPHDPDRLYVGIEAGALVRSGDGGSTWKDRPENAPRDVHEIATSGGDRQRGRVYVAAGDGYAESADGGDSWRFRQQGLDHRYVWSVAVDPGNPERVLVSAATSAHRAHDPGGQSYVYRRAADRWEPTMDGLPGPDGLARAVLDDRARRRVSRADQSRSLPIAHGRRLAPPARRLAAAVSGPPPAGTGSRLMLSAVRSWDFRRPSVAILLTV</sequence>
<dbReference type="Proteomes" id="UP000663305">
    <property type="component" value="Chromosome"/>
</dbReference>
<gene>
    <name evidence="1" type="ORF">HSBGL_0202</name>
</gene>
<organism evidence="1 2">
    <name type="scientific">Halapricum desulfuricans</name>
    <dbReference type="NCBI Taxonomy" id="2841257"/>
    <lineage>
        <taxon>Archaea</taxon>
        <taxon>Methanobacteriati</taxon>
        <taxon>Methanobacteriota</taxon>
        <taxon>Stenosarchaea group</taxon>
        <taxon>Halobacteria</taxon>
        <taxon>Halobacteriales</taxon>
        <taxon>Haloarculaceae</taxon>
        <taxon>Halapricum</taxon>
    </lineage>
</organism>
<reference evidence="1" key="1">
    <citation type="submission" date="2020-11" db="EMBL/GenBank/DDBJ databases">
        <title>Carbohydrate-dependent, anaerobic sulfur respiration: A novel catabolism in halophilic archaea.</title>
        <authorList>
            <person name="Sorokin D.Y."/>
            <person name="Messina E."/>
            <person name="Smedile F."/>
            <person name="La Cono V."/>
            <person name="Hallsworth J.E."/>
            <person name="Yakimov M.M."/>
        </authorList>
    </citation>
    <scope>NUCLEOTIDE SEQUENCE</scope>
    <source>
        <strain evidence="1">HSR-Bgl</strain>
    </source>
</reference>
<dbReference type="PANTHER" id="PTHR43739">
    <property type="entry name" value="XYLOGLUCANASE (EUROFUNG)"/>
    <property type="match status" value="1"/>
</dbReference>
<dbReference type="GO" id="GO:0010411">
    <property type="term" value="P:xyloglucan metabolic process"/>
    <property type="evidence" value="ECO:0007669"/>
    <property type="project" value="TreeGrafter"/>
</dbReference>
<dbReference type="Gene3D" id="2.130.10.10">
    <property type="entry name" value="YVTN repeat-like/Quinoprotein amine dehydrogenase"/>
    <property type="match status" value="1"/>
</dbReference>
<dbReference type="SUPFAM" id="SSF110296">
    <property type="entry name" value="Oligoxyloglucan reducing end-specific cellobiohydrolase"/>
    <property type="match status" value="1"/>
</dbReference>
<dbReference type="RefSeq" id="WP_229125259.1">
    <property type="nucleotide sequence ID" value="NZ_CP064789.1"/>
</dbReference>
<dbReference type="InterPro" id="IPR052025">
    <property type="entry name" value="Xyloglucanase_GH74"/>
</dbReference>
<dbReference type="GeneID" id="68859732"/>
<proteinExistence type="predicted"/>
<dbReference type="PANTHER" id="PTHR43739:SF5">
    <property type="entry name" value="EXO-ALPHA-SIALIDASE"/>
    <property type="match status" value="1"/>
</dbReference>
<dbReference type="AlphaFoldDB" id="A0A897NI49"/>
<evidence type="ECO:0000313" key="1">
    <source>
        <dbReference type="EMBL" id="QSG10643.1"/>
    </source>
</evidence>